<dbReference type="Gene3D" id="1.20.58.320">
    <property type="entry name" value="TPR-like"/>
    <property type="match status" value="1"/>
</dbReference>
<gene>
    <name evidence="1" type="ORF">J2X05_000970</name>
</gene>
<protein>
    <submittedName>
        <fullName evidence="1">Uncharacterized protein (DUF924 family)</fullName>
    </submittedName>
</protein>
<dbReference type="RefSeq" id="WP_310069328.1">
    <property type="nucleotide sequence ID" value="NZ_JAVDVX010000001.1"/>
</dbReference>
<keyword evidence="2" id="KW-1185">Reference proteome</keyword>
<dbReference type="InterPro" id="IPR010323">
    <property type="entry name" value="DUF924"/>
</dbReference>
<dbReference type="InterPro" id="IPR011990">
    <property type="entry name" value="TPR-like_helical_dom_sf"/>
</dbReference>
<dbReference type="Proteomes" id="UP001253595">
    <property type="component" value="Unassembled WGS sequence"/>
</dbReference>
<evidence type="ECO:0000313" key="1">
    <source>
        <dbReference type="EMBL" id="MDR7088967.1"/>
    </source>
</evidence>
<dbReference type="Pfam" id="PF06041">
    <property type="entry name" value="DUF924"/>
    <property type="match status" value="1"/>
</dbReference>
<name>A0ABU1UUV3_9GAMM</name>
<accession>A0ABU1UUV3</accession>
<dbReference type="EMBL" id="JAVDVX010000001">
    <property type="protein sequence ID" value="MDR7088967.1"/>
    <property type="molecule type" value="Genomic_DNA"/>
</dbReference>
<reference evidence="1 2" key="1">
    <citation type="submission" date="2023-07" db="EMBL/GenBank/DDBJ databases">
        <title>Sorghum-associated microbial communities from plants grown in Nebraska, USA.</title>
        <authorList>
            <person name="Schachtman D."/>
        </authorList>
    </citation>
    <scope>NUCLEOTIDE SEQUENCE [LARGE SCALE GENOMIC DNA]</scope>
    <source>
        <strain evidence="1 2">BE190</strain>
    </source>
</reference>
<dbReference type="Gene3D" id="1.25.40.10">
    <property type="entry name" value="Tetratricopeptide repeat domain"/>
    <property type="match status" value="1"/>
</dbReference>
<dbReference type="SUPFAM" id="SSF48452">
    <property type="entry name" value="TPR-like"/>
    <property type="match status" value="1"/>
</dbReference>
<sequence length="163" mass="19053">MYEDILNFWFNELTPAQWWAKDEKLDEQIKQRFSAIHNQATRCELFDWRMAAKGRLAEIIILDQFSRNIFRDTPQAFANDSLALALAQEALAVDADKALSPTERSFLYMPFMHSESAEIHKVAVMLFSAPGMENNLDFELRHQTIINRLRFLAGNLRLRRLSF</sequence>
<comment type="caution">
    <text evidence="1">The sequence shown here is derived from an EMBL/GenBank/DDBJ whole genome shotgun (WGS) entry which is preliminary data.</text>
</comment>
<evidence type="ECO:0000313" key="2">
    <source>
        <dbReference type="Proteomes" id="UP001253595"/>
    </source>
</evidence>
<organism evidence="1 2">
    <name type="scientific">Cellvibrio fibrivorans</name>
    <dbReference type="NCBI Taxonomy" id="126350"/>
    <lineage>
        <taxon>Bacteria</taxon>
        <taxon>Pseudomonadati</taxon>
        <taxon>Pseudomonadota</taxon>
        <taxon>Gammaproteobacteria</taxon>
        <taxon>Cellvibrionales</taxon>
        <taxon>Cellvibrionaceae</taxon>
        <taxon>Cellvibrio</taxon>
    </lineage>
</organism>
<proteinExistence type="predicted"/>